<evidence type="ECO:0000313" key="5">
    <source>
        <dbReference type="Proteomes" id="UP001526143"/>
    </source>
</evidence>
<comment type="caution">
    <text evidence="4">The sequence shown here is derived from an EMBL/GenBank/DDBJ whole genome shotgun (WGS) entry which is preliminary data.</text>
</comment>
<dbReference type="PANTHER" id="PTHR44591:SF22">
    <property type="entry name" value="CHEY SUBFAMILY"/>
    <property type="match status" value="1"/>
</dbReference>
<dbReference type="Pfam" id="PF00072">
    <property type="entry name" value="Response_reg"/>
    <property type="match status" value="1"/>
</dbReference>
<accession>A0ABT3B5K7</accession>
<evidence type="ECO:0000256" key="1">
    <source>
        <dbReference type="ARBA" id="ARBA00022553"/>
    </source>
</evidence>
<sequence length="135" mass="15103">MSRNKIYKNTPLVMRRILLIDDEERLSEVVQTCLEILGGWEVLIATTANEGLLIAEIEQPNAILLDVMLPEMDGITLFHHLQEKPHTQSIPVILLSAKIQFPSNQFAHLGVAGVIAKPFDPLKLADQVAKILNWS</sequence>
<dbReference type="CDD" id="cd17552">
    <property type="entry name" value="REC_RR468-like"/>
    <property type="match status" value="1"/>
</dbReference>
<dbReference type="InterPro" id="IPR001789">
    <property type="entry name" value="Sig_transdc_resp-reg_receiver"/>
</dbReference>
<feature type="modified residue" description="4-aspartylphosphate" evidence="2">
    <location>
        <position position="66"/>
    </location>
</feature>
<protein>
    <submittedName>
        <fullName evidence="4">Response regulator</fullName>
    </submittedName>
</protein>
<evidence type="ECO:0000313" key="4">
    <source>
        <dbReference type="EMBL" id="MCV3216641.1"/>
    </source>
</evidence>
<dbReference type="SUPFAM" id="SSF52172">
    <property type="entry name" value="CheY-like"/>
    <property type="match status" value="1"/>
</dbReference>
<dbReference type="Gene3D" id="3.40.50.2300">
    <property type="match status" value="1"/>
</dbReference>
<gene>
    <name evidence="4" type="ORF">OGM63_24570</name>
</gene>
<dbReference type="PANTHER" id="PTHR44591">
    <property type="entry name" value="STRESS RESPONSE REGULATOR PROTEIN 1"/>
    <property type="match status" value="1"/>
</dbReference>
<dbReference type="SMART" id="SM00448">
    <property type="entry name" value="REC"/>
    <property type="match status" value="1"/>
</dbReference>
<keyword evidence="5" id="KW-1185">Reference proteome</keyword>
<evidence type="ECO:0000259" key="3">
    <source>
        <dbReference type="PROSITE" id="PS50110"/>
    </source>
</evidence>
<evidence type="ECO:0000256" key="2">
    <source>
        <dbReference type="PROSITE-ProRule" id="PRU00169"/>
    </source>
</evidence>
<proteinExistence type="predicted"/>
<dbReference type="InterPro" id="IPR050595">
    <property type="entry name" value="Bact_response_regulator"/>
</dbReference>
<name>A0ABT3B5K7_9CYAN</name>
<dbReference type="EMBL" id="JAOWRF010000349">
    <property type="protein sequence ID" value="MCV3216641.1"/>
    <property type="molecule type" value="Genomic_DNA"/>
</dbReference>
<dbReference type="InterPro" id="IPR011006">
    <property type="entry name" value="CheY-like_superfamily"/>
</dbReference>
<reference evidence="4 5" key="1">
    <citation type="submission" date="2022-10" db="EMBL/GenBank/DDBJ databases">
        <title>Identification of biosynthetic pathway for the production of the potent trypsin inhibitor radiosumin.</title>
        <authorList>
            <person name="Fewer D.P."/>
            <person name="Delbaje E."/>
            <person name="Ouyang X."/>
            <person name="Agostino P.D."/>
            <person name="Wahlsten M."/>
            <person name="Jokela J."/>
            <person name="Permi P."/>
            <person name="Haapaniemi E."/>
            <person name="Koistinen H."/>
        </authorList>
    </citation>
    <scope>NUCLEOTIDE SEQUENCE [LARGE SCALE GENOMIC DNA]</scope>
    <source>
        <strain evidence="4 5">NIES-515</strain>
    </source>
</reference>
<feature type="domain" description="Response regulatory" evidence="3">
    <location>
        <begin position="16"/>
        <end position="132"/>
    </location>
</feature>
<organism evidence="4 5">
    <name type="scientific">Plectonema radiosum NIES-515</name>
    <dbReference type="NCBI Taxonomy" id="2986073"/>
    <lineage>
        <taxon>Bacteria</taxon>
        <taxon>Bacillati</taxon>
        <taxon>Cyanobacteriota</taxon>
        <taxon>Cyanophyceae</taxon>
        <taxon>Oscillatoriophycideae</taxon>
        <taxon>Oscillatoriales</taxon>
        <taxon>Microcoleaceae</taxon>
        <taxon>Plectonema</taxon>
    </lineage>
</organism>
<dbReference type="Proteomes" id="UP001526143">
    <property type="component" value="Unassembled WGS sequence"/>
</dbReference>
<keyword evidence="1 2" id="KW-0597">Phosphoprotein</keyword>
<dbReference type="PROSITE" id="PS50110">
    <property type="entry name" value="RESPONSE_REGULATORY"/>
    <property type="match status" value="1"/>
</dbReference>